<evidence type="ECO:0000313" key="3">
    <source>
        <dbReference type="Proteomes" id="UP000448575"/>
    </source>
</evidence>
<feature type="signal peptide" evidence="1">
    <location>
        <begin position="1"/>
        <end position="20"/>
    </location>
</feature>
<evidence type="ECO:0000313" key="2">
    <source>
        <dbReference type="EMBL" id="MYN02259.1"/>
    </source>
</evidence>
<sequence length="66" mass="7230">MKRRLALLLLTASAAAAALAAPARWYLYQSRLDGQKACSQTPLGEGWTQIAGPYQDAHCEKLVRTK</sequence>
<comment type="caution">
    <text evidence="2">The sequence shown here is derived from an EMBL/GenBank/DDBJ whole genome shotgun (WGS) entry which is preliminary data.</text>
</comment>
<gene>
    <name evidence="2" type="ORF">GTP41_09100</name>
</gene>
<dbReference type="RefSeq" id="WP_161025249.1">
    <property type="nucleotide sequence ID" value="NZ_WWCJ01000005.1"/>
</dbReference>
<protein>
    <submittedName>
        <fullName evidence="2">Uncharacterized protein</fullName>
    </submittedName>
</protein>
<accession>A0A6N9HFU1</accession>
<reference evidence="2 3" key="1">
    <citation type="submission" date="2019-12" db="EMBL/GenBank/DDBJ databases">
        <title>Novel species isolated from a subtropical stream in China.</title>
        <authorList>
            <person name="Lu H."/>
        </authorList>
    </citation>
    <scope>NUCLEOTIDE SEQUENCE [LARGE SCALE GENOMIC DNA]</scope>
    <source>
        <strain evidence="2 3">DS3</strain>
    </source>
</reference>
<keyword evidence="1" id="KW-0732">Signal</keyword>
<feature type="chain" id="PRO_5026905314" evidence="1">
    <location>
        <begin position="21"/>
        <end position="66"/>
    </location>
</feature>
<keyword evidence="3" id="KW-1185">Reference proteome</keyword>
<organism evidence="2 3">
    <name type="scientific">Pseudoduganella guangdongensis</name>
    <dbReference type="NCBI Taxonomy" id="2692179"/>
    <lineage>
        <taxon>Bacteria</taxon>
        <taxon>Pseudomonadati</taxon>
        <taxon>Pseudomonadota</taxon>
        <taxon>Betaproteobacteria</taxon>
        <taxon>Burkholderiales</taxon>
        <taxon>Oxalobacteraceae</taxon>
        <taxon>Telluria group</taxon>
        <taxon>Pseudoduganella</taxon>
    </lineage>
</organism>
<dbReference type="Proteomes" id="UP000448575">
    <property type="component" value="Unassembled WGS sequence"/>
</dbReference>
<name>A0A6N9HFU1_9BURK</name>
<proteinExistence type="predicted"/>
<dbReference type="EMBL" id="WWCJ01000005">
    <property type="protein sequence ID" value="MYN02259.1"/>
    <property type="molecule type" value="Genomic_DNA"/>
</dbReference>
<dbReference type="AlphaFoldDB" id="A0A6N9HFU1"/>
<evidence type="ECO:0000256" key="1">
    <source>
        <dbReference type="SAM" id="SignalP"/>
    </source>
</evidence>